<dbReference type="PANTHER" id="PTHR15578:SF0">
    <property type="entry name" value="CHROMOSOME 22 OPEN READING FRAME 31"/>
    <property type="match status" value="1"/>
</dbReference>
<name>A0AAV1GWP3_XYRNO</name>
<accession>A0AAV1GWP3</accession>
<dbReference type="Proteomes" id="UP001178508">
    <property type="component" value="Chromosome 17"/>
</dbReference>
<protein>
    <submittedName>
        <fullName evidence="2">Uncharacterized protein LOC117812951 isoform X1</fullName>
    </submittedName>
</protein>
<dbReference type="InterPro" id="IPR028970">
    <property type="entry name" value="DUF4662"/>
</dbReference>
<feature type="region of interest" description="Disordered" evidence="1">
    <location>
        <begin position="176"/>
        <end position="253"/>
    </location>
</feature>
<reference evidence="2" key="1">
    <citation type="submission" date="2023-08" db="EMBL/GenBank/DDBJ databases">
        <authorList>
            <person name="Alioto T."/>
            <person name="Alioto T."/>
            <person name="Gomez Garrido J."/>
        </authorList>
    </citation>
    <scope>NUCLEOTIDE SEQUENCE</scope>
</reference>
<gene>
    <name evidence="2" type="ORF">XNOV1_A004623</name>
</gene>
<sequence>MQGESPHAFADSQHHHSACAGSQPKKRKRTSAVRTSDSAGLTKDPAPQQSQVHIAADPPLVPRPQPTTEPSELPQVFPVVHHSQPPTTPQLDDGPLIIHHQSVEEYQQHYHAVVDDMLQYKNGRQRPYSLALGRLVKQKLWERLDRPQFTETVDDNGLVCENTSYRVGVYPPLYDVDTSHEPMPKTSPRKRDSQHHHLACAGSQPKKRKRTSAVRTSDSAGLTKDPAPQQSLAHDPPDPPLVPRPQSTSEPSELPQVFPMVHHFQPPTTPQLDDSPLQIHHQSVEEYQQLYHAVVDDMLQYKDGRQRPYSLALGRLVKQQLWERLDRPQFTETVDDNGLVCVNTSYGVGVNPPLYDVDTSHEPMLKTSPRKRVPPTQAQACTRNLPTPPVPDDACNRQSTKKSLKFSAVASARDHGCKRQPVQNERQLLPLPPIQPLPANVTCLNRQFVTFNHRI</sequence>
<evidence type="ECO:0000313" key="2">
    <source>
        <dbReference type="EMBL" id="CAJ1078201.1"/>
    </source>
</evidence>
<evidence type="ECO:0000313" key="3">
    <source>
        <dbReference type="Proteomes" id="UP001178508"/>
    </source>
</evidence>
<proteinExistence type="predicted"/>
<evidence type="ECO:0000256" key="1">
    <source>
        <dbReference type="SAM" id="MobiDB-lite"/>
    </source>
</evidence>
<dbReference type="EMBL" id="OY660880">
    <property type="protein sequence ID" value="CAJ1078201.1"/>
    <property type="molecule type" value="Genomic_DNA"/>
</dbReference>
<organism evidence="2 3">
    <name type="scientific">Xyrichtys novacula</name>
    <name type="common">Pearly razorfish</name>
    <name type="synonym">Hemipteronotus novacula</name>
    <dbReference type="NCBI Taxonomy" id="13765"/>
    <lineage>
        <taxon>Eukaryota</taxon>
        <taxon>Metazoa</taxon>
        <taxon>Chordata</taxon>
        <taxon>Craniata</taxon>
        <taxon>Vertebrata</taxon>
        <taxon>Euteleostomi</taxon>
        <taxon>Actinopterygii</taxon>
        <taxon>Neopterygii</taxon>
        <taxon>Teleostei</taxon>
        <taxon>Neoteleostei</taxon>
        <taxon>Acanthomorphata</taxon>
        <taxon>Eupercaria</taxon>
        <taxon>Labriformes</taxon>
        <taxon>Labridae</taxon>
        <taxon>Xyrichtys</taxon>
    </lineage>
</organism>
<dbReference type="PANTHER" id="PTHR15578">
    <property type="entry name" value="CHROMOSOME 8 C22ORF31 HOMOLOG"/>
    <property type="match status" value="1"/>
</dbReference>
<keyword evidence="3" id="KW-1185">Reference proteome</keyword>
<dbReference type="AlphaFoldDB" id="A0AAV1GWP3"/>
<dbReference type="Pfam" id="PF15578">
    <property type="entry name" value="DUF4662"/>
    <property type="match status" value="2"/>
</dbReference>
<feature type="region of interest" description="Disordered" evidence="1">
    <location>
        <begin position="1"/>
        <end position="72"/>
    </location>
</feature>